<organism evidence="1 2">
    <name type="scientific">Gossypium stocksii</name>
    <dbReference type="NCBI Taxonomy" id="47602"/>
    <lineage>
        <taxon>Eukaryota</taxon>
        <taxon>Viridiplantae</taxon>
        <taxon>Streptophyta</taxon>
        <taxon>Embryophyta</taxon>
        <taxon>Tracheophyta</taxon>
        <taxon>Spermatophyta</taxon>
        <taxon>Magnoliopsida</taxon>
        <taxon>eudicotyledons</taxon>
        <taxon>Gunneridae</taxon>
        <taxon>Pentapetalae</taxon>
        <taxon>rosids</taxon>
        <taxon>malvids</taxon>
        <taxon>Malvales</taxon>
        <taxon>Malvaceae</taxon>
        <taxon>Malvoideae</taxon>
        <taxon>Gossypium</taxon>
    </lineage>
</organism>
<protein>
    <submittedName>
        <fullName evidence="1">Uncharacterized protein</fullName>
    </submittedName>
</protein>
<comment type="caution">
    <text evidence="1">The sequence shown here is derived from an EMBL/GenBank/DDBJ whole genome shotgun (WGS) entry which is preliminary data.</text>
</comment>
<dbReference type="EMBL" id="JAIQCV010000003">
    <property type="protein sequence ID" value="KAH1114122.1"/>
    <property type="molecule type" value="Genomic_DNA"/>
</dbReference>
<dbReference type="AlphaFoldDB" id="A0A9D3W7N2"/>
<name>A0A9D3W7N2_9ROSI</name>
<sequence length="110" mass="12596">MLANSRFETKLVAHKAQQNSIFADGNRLHLIAIDSTQLCPIDVGRSLWYTMATFKHQMVIDGVRQDNAQWPTARRCTHARWEAQVSCCCWASDRTRLDWCVGWRGVFVAA</sequence>
<proteinExistence type="predicted"/>
<accession>A0A9D3W7N2</accession>
<keyword evidence="2" id="KW-1185">Reference proteome</keyword>
<reference evidence="1 2" key="1">
    <citation type="journal article" date="2021" name="Plant Biotechnol. J.">
        <title>Multi-omics assisted identification of the key and species-specific regulatory components of drought-tolerant mechanisms in Gossypium stocksii.</title>
        <authorList>
            <person name="Yu D."/>
            <person name="Ke L."/>
            <person name="Zhang D."/>
            <person name="Wu Y."/>
            <person name="Sun Y."/>
            <person name="Mei J."/>
            <person name="Sun J."/>
            <person name="Sun Y."/>
        </authorList>
    </citation>
    <scope>NUCLEOTIDE SEQUENCE [LARGE SCALE GENOMIC DNA]</scope>
    <source>
        <strain evidence="2">cv. E1</strain>
        <tissue evidence="1">Leaf</tissue>
    </source>
</reference>
<evidence type="ECO:0000313" key="2">
    <source>
        <dbReference type="Proteomes" id="UP000828251"/>
    </source>
</evidence>
<dbReference type="Proteomes" id="UP000828251">
    <property type="component" value="Unassembled WGS sequence"/>
</dbReference>
<gene>
    <name evidence="1" type="ORF">J1N35_007500</name>
</gene>
<evidence type="ECO:0000313" key="1">
    <source>
        <dbReference type="EMBL" id="KAH1114122.1"/>
    </source>
</evidence>